<dbReference type="PANTHER" id="PTHR30136">
    <property type="entry name" value="HELIX-TURN-HELIX TRANSCRIPTIONAL REGULATOR, ICLR FAMILY"/>
    <property type="match status" value="1"/>
</dbReference>
<evidence type="ECO:0000256" key="1">
    <source>
        <dbReference type="ARBA" id="ARBA00023015"/>
    </source>
</evidence>
<dbReference type="InterPro" id="IPR005471">
    <property type="entry name" value="Tscrpt_reg_IclR_N"/>
</dbReference>
<sequence length="235" mass="25610">MTDKPRTPDTTGGVEAVERALRVLDCFEPGDAGLSLKEVADRSGVNKATILRLSVSLEKFGHITRDAEGLFHLGPSLWRLGSVFRQNLRMGPIVRPVLANLVNATGESASFYVQRGNSGVCLYRFNSHRLARDHIEEGEIIPLSMGSSGRVLDAYTIRQGKQATNIRKAGYYLSLGERDPDVAGLSAPVLGLEGELLGAVSLSGLRVRFSETVVEGYRTAVLDAVRQIRVKFGER</sequence>
<dbReference type="GO" id="GO:0003700">
    <property type="term" value="F:DNA-binding transcription factor activity"/>
    <property type="evidence" value="ECO:0007669"/>
    <property type="project" value="TreeGrafter"/>
</dbReference>
<accession>A0A238JYW2</accession>
<evidence type="ECO:0000313" key="7">
    <source>
        <dbReference type="Proteomes" id="UP000220836"/>
    </source>
</evidence>
<evidence type="ECO:0000259" key="4">
    <source>
        <dbReference type="PROSITE" id="PS51077"/>
    </source>
</evidence>
<dbReference type="PROSITE" id="PS51077">
    <property type="entry name" value="HTH_ICLR"/>
    <property type="match status" value="1"/>
</dbReference>
<keyword evidence="3" id="KW-0804">Transcription</keyword>
<keyword evidence="2" id="KW-0238">DNA-binding</keyword>
<reference evidence="6 7" key="1">
    <citation type="submission" date="2017-05" db="EMBL/GenBank/DDBJ databases">
        <authorList>
            <person name="Song R."/>
            <person name="Chenine A.L."/>
            <person name="Ruprecht R.M."/>
        </authorList>
    </citation>
    <scope>NUCLEOTIDE SEQUENCE [LARGE SCALE GENOMIC DNA]</scope>
    <source>
        <strain evidence="6 7">CECT 8663</strain>
    </source>
</reference>
<gene>
    <name evidence="6" type="primary">kipR</name>
    <name evidence="6" type="ORF">PEV8663_00610</name>
</gene>
<dbReference type="InterPro" id="IPR036390">
    <property type="entry name" value="WH_DNA-bd_sf"/>
</dbReference>
<dbReference type="SMART" id="SM00346">
    <property type="entry name" value="HTH_ICLR"/>
    <property type="match status" value="1"/>
</dbReference>
<keyword evidence="1" id="KW-0805">Transcription regulation</keyword>
<dbReference type="Pfam" id="PF01614">
    <property type="entry name" value="IclR_C"/>
    <property type="match status" value="1"/>
</dbReference>
<dbReference type="InterPro" id="IPR050707">
    <property type="entry name" value="HTH_MetabolicPath_Reg"/>
</dbReference>
<evidence type="ECO:0000256" key="2">
    <source>
        <dbReference type="ARBA" id="ARBA00023125"/>
    </source>
</evidence>
<protein>
    <submittedName>
        <fullName evidence="6">HTH-type transcriptional regulator KipR</fullName>
    </submittedName>
</protein>
<dbReference type="PANTHER" id="PTHR30136:SF39">
    <property type="entry name" value="TRANSCRIPTIONAL REGULATORY PROTEIN"/>
    <property type="match status" value="1"/>
</dbReference>
<dbReference type="InterPro" id="IPR036388">
    <property type="entry name" value="WH-like_DNA-bd_sf"/>
</dbReference>
<keyword evidence="7" id="KW-1185">Reference proteome</keyword>
<name>A0A238JYW2_9RHOB</name>
<evidence type="ECO:0000259" key="5">
    <source>
        <dbReference type="PROSITE" id="PS51078"/>
    </source>
</evidence>
<dbReference type="AlphaFoldDB" id="A0A238JYW2"/>
<dbReference type="PROSITE" id="PS51078">
    <property type="entry name" value="ICLR_ED"/>
    <property type="match status" value="1"/>
</dbReference>
<dbReference type="RefSeq" id="WP_097803164.1">
    <property type="nucleotide sequence ID" value="NZ_FXYH01000002.1"/>
</dbReference>
<dbReference type="Pfam" id="PF09339">
    <property type="entry name" value="HTH_IclR"/>
    <property type="match status" value="1"/>
</dbReference>
<dbReference type="Gene3D" id="3.30.450.40">
    <property type="match status" value="2"/>
</dbReference>
<dbReference type="OrthoDB" id="9807558at2"/>
<dbReference type="GO" id="GO:0003677">
    <property type="term" value="F:DNA binding"/>
    <property type="evidence" value="ECO:0007669"/>
    <property type="project" value="UniProtKB-KW"/>
</dbReference>
<organism evidence="6 7">
    <name type="scientific">Pelagimonas varians</name>
    <dbReference type="NCBI Taxonomy" id="696760"/>
    <lineage>
        <taxon>Bacteria</taxon>
        <taxon>Pseudomonadati</taxon>
        <taxon>Pseudomonadota</taxon>
        <taxon>Alphaproteobacteria</taxon>
        <taxon>Rhodobacterales</taxon>
        <taxon>Roseobacteraceae</taxon>
        <taxon>Pelagimonas</taxon>
    </lineage>
</organism>
<dbReference type="Proteomes" id="UP000220836">
    <property type="component" value="Unassembled WGS sequence"/>
</dbReference>
<dbReference type="EMBL" id="FXYH01000002">
    <property type="protein sequence ID" value="SMX35839.1"/>
    <property type="molecule type" value="Genomic_DNA"/>
</dbReference>
<feature type="domain" description="IclR-ED" evidence="5">
    <location>
        <begin position="76"/>
        <end position="234"/>
    </location>
</feature>
<feature type="domain" description="HTH iclR-type" evidence="4">
    <location>
        <begin position="14"/>
        <end position="75"/>
    </location>
</feature>
<evidence type="ECO:0000313" key="6">
    <source>
        <dbReference type="EMBL" id="SMX35839.1"/>
    </source>
</evidence>
<dbReference type="InterPro" id="IPR014757">
    <property type="entry name" value="Tscrpt_reg_IclR_C"/>
</dbReference>
<dbReference type="SUPFAM" id="SSF46785">
    <property type="entry name" value="Winged helix' DNA-binding domain"/>
    <property type="match status" value="1"/>
</dbReference>
<proteinExistence type="predicted"/>
<dbReference type="InterPro" id="IPR029016">
    <property type="entry name" value="GAF-like_dom_sf"/>
</dbReference>
<dbReference type="Gene3D" id="1.10.10.10">
    <property type="entry name" value="Winged helix-like DNA-binding domain superfamily/Winged helix DNA-binding domain"/>
    <property type="match status" value="1"/>
</dbReference>
<evidence type="ECO:0000256" key="3">
    <source>
        <dbReference type="ARBA" id="ARBA00023163"/>
    </source>
</evidence>
<dbReference type="SUPFAM" id="SSF55781">
    <property type="entry name" value="GAF domain-like"/>
    <property type="match status" value="1"/>
</dbReference>
<dbReference type="GO" id="GO:0045892">
    <property type="term" value="P:negative regulation of DNA-templated transcription"/>
    <property type="evidence" value="ECO:0007669"/>
    <property type="project" value="TreeGrafter"/>
</dbReference>